<keyword evidence="2" id="KW-1185">Reference proteome</keyword>
<dbReference type="PATRIC" id="fig|1423804.4.peg.237"/>
<accession>A0A0R2FBI1</accession>
<evidence type="ECO:0000313" key="2">
    <source>
        <dbReference type="Proteomes" id="UP000051442"/>
    </source>
</evidence>
<dbReference type="AlphaFoldDB" id="A0A0R2FBI1"/>
<protein>
    <submittedName>
        <fullName evidence="1">Uncharacterized protein</fullName>
    </submittedName>
</protein>
<organism evidence="1 2">
    <name type="scientific">Secundilactobacillus similis DSM 23365 = JCM 2765</name>
    <dbReference type="NCBI Taxonomy" id="1423804"/>
    <lineage>
        <taxon>Bacteria</taxon>
        <taxon>Bacillati</taxon>
        <taxon>Bacillota</taxon>
        <taxon>Bacilli</taxon>
        <taxon>Lactobacillales</taxon>
        <taxon>Lactobacillaceae</taxon>
        <taxon>Secundilactobacillus</taxon>
    </lineage>
</organism>
<proteinExistence type="predicted"/>
<name>A0A0R2FBI1_9LACO</name>
<sequence length="297" mass="33399">MKLKGCLAMKHFEIKAILGLGAVLVGVGFLGTLTVEASTASSLDQAFKDGYVKTKKAMYTGQYTIVNGKKSKKVITPKGTILQVGGSGADKQSDGSYKYTINLDRGDLNHTQAVKYYETGRAITYKTSELTPYKLKVPVRTRLLQAGTDFDPLNTKMDYQPIFHLTLNGYLEYYSAARLKHYQIPNTYQLTKLENLPGGNSTTYTPKYLAQIKPTASEKVSTFKVKGDTTYLYYKKPINGLTEKKVSNRYYRLIIKQTTSMKEKTWISGEDYVTVQWMLYNVGGHSFRYINSYEGGD</sequence>
<evidence type="ECO:0000313" key="1">
    <source>
        <dbReference type="EMBL" id="KRN25809.1"/>
    </source>
</evidence>
<reference evidence="1 2" key="1">
    <citation type="journal article" date="2015" name="Genome Announc.">
        <title>Expanding the biotechnology potential of lactobacilli through comparative genomics of 213 strains and associated genera.</title>
        <authorList>
            <person name="Sun Z."/>
            <person name="Harris H.M."/>
            <person name="McCann A."/>
            <person name="Guo C."/>
            <person name="Argimon S."/>
            <person name="Zhang W."/>
            <person name="Yang X."/>
            <person name="Jeffery I.B."/>
            <person name="Cooney J.C."/>
            <person name="Kagawa T.F."/>
            <person name="Liu W."/>
            <person name="Song Y."/>
            <person name="Salvetti E."/>
            <person name="Wrobel A."/>
            <person name="Rasinkangas P."/>
            <person name="Parkhill J."/>
            <person name="Rea M.C."/>
            <person name="O'Sullivan O."/>
            <person name="Ritari J."/>
            <person name="Douillard F.P."/>
            <person name="Paul Ross R."/>
            <person name="Yang R."/>
            <person name="Briner A.E."/>
            <person name="Felis G.E."/>
            <person name="de Vos W.M."/>
            <person name="Barrangou R."/>
            <person name="Klaenhammer T.R."/>
            <person name="Caufield P.W."/>
            <person name="Cui Y."/>
            <person name="Zhang H."/>
            <person name="O'Toole P.W."/>
        </authorList>
    </citation>
    <scope>NUCLEOTIDE SEQUENCE [LARGE SCALE GENOMIC DNA]</scope>
    <source>
        <strain evidence="1 2">DSM 23365</strain>
    </source>
</reference>
<gene>
    <name evidence="1" type="ORF">FD14_GL000218</name>
</gene>
<comment type="caution">
    <text evidence="1">The sequence shown here is derived from an EMBL/GenBank/DDBJ whole genome shotgun (WGS) entry which is preliminary data.</text>
</comment>
<dbReference type="Proteomes" id="UP000051442">
    <property type="component" value="Unassembled WGS sequence"/>
</dbReference>
<dbReference type="EMBL" id="AYZM01000061">
    <property type="protein sequence ID" value="KRN25809.1"/>
    <property type="molecule type" value="Genomic_DNA"/>
</dbReference>
<dbReference type="STRING" id="1423804.FD14_GL000218"/>